<keyword evidence="2" id="KW-0687">Ribonucleoprotein</keyword>
<keyword evidence="1" id="KW-0689">Ribosomal protein</keyword>
<dbReference type="InterPro" id="IPR036838">
    <property type="entry name" value="Ribosomal_uS10_dom_sf"/>
</dbReference>
<feature type="region of interest" description="Disordered" evidence="3">
    <location>
        <begin position="238"/>
        <end position="264"/>
    </location>
</feature>
<evidence type="ECO:0000256" key="2">
    <source>
        <dbReference type="ARBA" id="ARBA00023274"/>
    </source>
</evidence>
<gene>
    <name evidence="5" type="ORF">HK100_000220</name>
</gene>
<dbReference type="SUPFAM" id="SSF54999">
    <property type="entry name" value="Ribosomal protein S10"/>
    <property type="match status" value="1"/>
</dbReference>
<accession>A0AAD5T0H5</accession>
<evidence type="ECO:0000313" key="5">
    <source>
        <dbReference type="EMBL" id="KAJ3119623.1"/>
    </source>
</evidence>
<evidence type="ECO:0000256" key="3">
    <source>
        <dbReference type="SAM" id="MobiDB-lite"/>
    </source>
</evidence>
<dbReference type="SMART" id="SM01403">
    <property type="entry name" value="Ribosomal_S10"/>
    <property type="match status" value="1"/>
</dbReference>
<dbReference type="Gene3D" id="3.30.70.600">
    <property type="entry name" value="Ribosomal protein S10 domain"/>
    <property type="match status" value="1"/>
</dbReference>
<reference evidence="5" key="1">
    <citation type="submission" date="2020-05" db="EMBL/GenBank/DDBJ databases">
        <title>Phylogenomic resolution of chytrid fungi.</title>
        <authorList>
            <person name="Stajich J.E."/>
            <person name="Amses K."/>
            <person name="Simmons R."/>
            <person name="Seto K."/>
            <person name="Myers J."/>
            <person name="Bonds A."/>
            <person name="Quandt C.A."/>
            <person name="Barry K."/>
            <person name="Liu P."/>
            <person name="Grigoriev I."/>
            <person name="Longcore J.E."/>
            <person name="James T.Y."/>
        </authorList>
    </citation>
    <scope>NUCLEOTIDE SEQUENCE</scope>
    <source>
        <strain evidence="5">JEL0513</strain>
    </source>
</reference>
<name>A0AAD5T0H5_9FUNG</name>
<keyword evidence="6" id="KW-1185">Reference proteome</keyword>
<dbReference type="EMBL" id="JADGJH010001039">
    <property type="protein sequence ID" value="KAJ3119623.1"/>
    <property type="molecule type" value="Genomic_DNA"/>
</dbReference>
<evidence type="ECO:0000313" key="6">
    <source>
        <dbReference type="Proteomes" id="UP001211907"/>
    </source>
</evidence>
<dbReference type="GO" id="GO:0005840">
    <property type="term" value="C:ribosome"/>
    <property type="evidence" value="ECO:0007669"/>
    <property type="project" value="UniProtKB-KW"/>
</dbReference>
<dbReference type="AlphaFoldDB" id="A0AAD5T0H5"/>
<organism evidence="5 6">
    <name type="scientific">Physocladia obscura</name>
    <dbReference type="NCBI Taxonomy" id="109957"/>
    <lineage>
        <taxon>Eukaryota</taxon>
        <taxon>Fungi</taxon>
        <taxon>Fungi incertae sedis</taxon>
        <taxon>Chytridiomycota</taxon>
        <taxon>Chytridiomycota incertae sedis</taxon>
        <taxon>Chytridiomycetes</taxon>
        <taxon>Chytridiales</taxon>
        <taxon>Chytriomycetaceae</taxon>
        <taxon>Physocladia</taxon>
    </lineage>
</organism>
<dbReference type="GO" id="GO:1990904">
    <property type="term" value="C:ribonucleoprotein complex"/>
    <property type="evidence" value="ECO:0007669"/>
    <property type="project" value="UniProtKB-KW"/>
</dbReference>
<feature type="domain" description="Small ribosomal subunit protein uS10" evidence="4">
    <location>
        <begin position="37"/>
        <end position="152"/>
    </location>
</feature>
<protein>
    <recommendedName>
        <fullName evidence="4">Small ribosomal subunit protein uS10 domain-containing protein</fullName>
    </recommendedName>
</protein>
<dbReference type="Pfam" id="PF00338">
    <property type="entry name" value="Ribosomal_S10"/>
    <property type="match status" value="1"/>
</dbReference>
<proteinExistence type="predicted"/>
<evidence type="ECO:0000256" key="1">
    <source>
        <dbReference type="ARBA" id="ARBA00022980"/>
    </source>
</evidence>
<feature type="compositionally biased region" description="Low complexity" evidence="3">
    <location>
        <begin position="239"/>
        <end position="256"/>
    </location>
</feature>
<evidence type="ECO:0000259" key="4">
    <source>
        <dbReference type="SMART" id="SM01403"/>
    </source>
</evidence>
<dbReference type="Proteomes" id="UP001211907">
    <property type="component" value="Unassembled WGS sequence"/>
</dbReference>
<comment type="caution">
    <text evidence="5">The sequence shown here is derived from an EMBL/GenBank/DDBJ whole genome shotgun (WGS) entry which is preliminary data.</text>
</comment>
<dbReference type="InterPro" id="IPR027486">
    <property type="entry name" value="Ribosomal_uS10_dom"/>
</dbReference>
<sequence length="264" mass="27857">MATPTGPYGVQTLATHGLRVLRPKPISVGPSSTLIGRMTLRGVMEDHVAFAAWYAATAAAQMEIGVAPVVAPAPAVKRWHVTRGPFVHDKSKEIFEHVTHARVIQIYNNPALGIGLLNGSGNGSLSDINPTVNAWITRVNSVLPPAISLRVDVFSHLDPSALNAEIAILQNQVDGERDSARKAQEAALGPDAVAAAAAASVNSNQNAPSSEKYVQIAKLTFEQDVRARANAFIQNALAPSVPESKSKSKPASTKLSQPAAKSKK</sequence>